<protein>
    <submittedName>
        <fullName evidence="2">DNA-binding protein, excisionase family</fullName>
    </submittedName>
</protein>
<dbReference type="Pfam" id="PF13411">
    <property type="entry name" value="MerR_1"/>
    <property type="match status" value="1"/>
</dbReference>
<dbReference type="EMBL" id="LBSX01000016">
    <property type="protein sequence ID" value="KKQ27021.1"/>
    <property type="molecule type" value="Genomic_DNA"/>
</dbReference>
<reference evidence="2 3" key="1">
    <citation type="journal article" date="2015" name="Nature">
        <title>rRNA introns, odd ribosomes, and small enigmatic genomes across a large radiation of phyla.</title>
        <authorList>
            <person name="Brown C.T."/>
            <person name="Hug L.A."/>
            <person name="Thomas B.C."/>
            <person name="Sharon I."/>
            <person name="Castelle C.J."/>
            <person name="Singh A."/>
            <person name="Wilkins M.J."/>
            <person name="Williams K.H."/>
            <person name="Banfield J.F."/>
        </authorList>
    </citation>
    <scope>NUCLEOTIDE SEQUENCE [LARGE SCALE GENOMIC DNA]</scope>
</reference>
<dbReference type="Proteomes" id="UP000034849">
    <property type="component" value="Unassembled WGS sequence"/>
</dbReference>
<name>A0A0G0JFT5_9BACT</name>
<dbReference type="GO" id="GO:0003677">
    <property type="term" value="F:DNA binding"/>
    <property type="evidence" value="ECO:0007669"/>
    <property type="project" value="UniProtKB-KW"/>
</dbReference>
<dbReference type="PROSITE" id="PS00552">
    <property type="entry name" value="HTH_MERR_1"/>
    <property type="match status" value="1"/>
</dbReference>
<feature type="domain" description="HTH merR-type" evidence="1">
    <location>
        <begin position="13"/>
        <end position="35"/>
    </location>
</feature>
<dbReference type="Gene3D" id="1.10.1660.10">
    <property type="match status" value="1"/>
</dbReference>
<dbReference type="InterPro" id="IPR000551">
    <property type="entry name" value="MerR-type_HTH_dom"/>
</dbReference>
<evidence type="ECO:0000313" key="3">
    <source>
        <dbReference type="Proteomes" id="UP000034849"/>
    </source>
</evidence>
<gene>
    <name evidence="2" type="ORF">US42_C0016G0006</name>
</gene>
<dbReference type="InterPro" id="IPR009061">
    <property type="entry name" value="DNA-bd_dom_put_sf"/>
</dbReference>
<keyword evidence="2" id="KW-0238">DNA-binding</keyword>
<dbReference type="STRING" id="1619046.US42_C0016G0006"/>
<organism evidence="2 3">
    <name type="scientific">Candidatus Magasanikbacteria bacterium GW2011_GWC2_37_14</name>
    <dbReference type="NCBI Taxonomy" id="1619046"/>
    <lineage>
        <taxon>Bacteria</taxon>
        <taxon>Candidatus Magasanikiibacteriota</taxon>
    </lineage>
</organism>
<evidence type="ECO:0000313" key="2">
    <source>
        <dbReference type="EMBL" id="KKQ27021.1"/>
    </source>
</evidence>
<dbReference type="SUPFAM" id="SSF46955">
    <property type="entry name" value="Putative DNA-binding domain"/>
    <property type="match status" value="1"/>
</dbReference>
<comment type="caution">
    <text evidence="2">The sequence shown here is derived from an EMBL/GenBank/DDBJ whole genome shotgun (WGS) entry which is preliminary data.</text>
</comment>
<sequence length="63" mass="7373">MTDQTVPQLLTLSAASKLLSVHPNTLRQWDKKGILQSVRFGQRKDRRYKKEDILKLMHGRDKP</sequence>
<proteinExistence type="predicted"/>
<dbReference type="AlphaFoldDB" id="A0A0G0JFT5"/>
<accession>A0A0G0JFT5</accession>
<dbReference type="GO" id="GO:0006355">
    <property type="term" value="P:regulation of DNA-templated transcription"/>
    <property type="evidence" value="ECO:0007669"/>
    <property type="project" value="InterPro"/>
</dbReference>
<evidence type="ECO:0000259" key="1">
    <source>
        <dbReference type="PROSITE" id="PS00552"/>
    </source>
</evidence>